<dbReference type="PANTHER" id="PTHR42935:SF1">
    <property type="entry name" value="SLR0930 PROTEIN"/>
    <property type="match status" value="1"/>
</dbReference>
<dbReference type="AlphaFoldDB" id="A0A1N6CU27"/>
<evidence type="ECO:0000313" key="1">
    <source>
        <dbReference type="EMBL" id="SIN62022.1"/>
    </source>
</evidence>
<dbReference type="InterPro" id="IPR027417">
    <property type="entry name" value="P-loop_NTPase"/>
</dbReference>
<reference evidence="2" key="1">
    <citation type="submission" date="2016-11" db="EMBL/GenBank/DDBJ databases">
        <authorList>
            <person name="Varghese N."/>
            <person name="Submissions S."/>
        </authorList>
    </citation>
    <scope>NUCLEOTIDE SEQUENCE [LARGE SCALE GENOMIC DNA]</scope>
    <source>
        <strain evidence="2">DSM 22363</strain>
    </source>
</reference>
<proteinExistence type="predicted"/>
<organism evidence="1 2">
    <name type="scientific">Parasphingorhabdus marina DSM 22363</name>
    <dbReference type="NCBI Taxonomy" id="1123272"/>
    <lineage>
        <taxon>Bacteria</taxon>
        <taxon>Pseudomonadati</taxon>
        <taxon>Pseudomonadota</taxon>
        <taxon>Alphaproteobacteria</taxon>
        <taxon>Sphingomonadales</taxon>
        <taxon>Sphingomonadaceae</taxon>
        <taxon>Parasphingorhabdus</taxon>
    </lineage>
</organism>
<dbReference type="STRING" id="1123272.SAMN02745824_0996"/>
<name>A0A1N6CU27_9SPHN</name>
<dbReference type="RefSeq" id="WP_204244734.1">
    <property type="nucleotide sequence ID" value="NZ_FSQW01000001.1"/>
</dbReference>
<dbReference type="SUPFAM" id="SSF52540">
    <property type="entry name" value="P-loop containing nucleoside triphosphate hydrolases"/>
    <property type="match status" value="1"/>
</dbReference>
<protein>
    <submittedName>
        <fullName evidence="1">Uncharacterized protein</fullName>
    </submittedName>
</protein>
<dbReference type="Pfam" id="PF05673">
    <property type="entry name" value="DUF815"/>
    <property type="match status" value="1"/>
</dbReference>
<keyword evidence="2" id="KW-1185">Reference proteome</keyword>
<dbReference type="CDD" id="cd00009">
    <property type="entry name" value="AAA"/>
    <property type="match status" value="1"/>
</dbReference>
<gene>
    <name evidence="1" type="ORF">SAMN02745824_0996</name>
</gene>
<dbReference type="Gene3D" id="3.40.50.300">
    <property type="entry name" value="P-loop containing nucleotide triphosphate hydrolases"/>
    <property type="match status" value="1"/>
</dbReference>
<dbReference type="PANTHER" id="PTHR42935">
    <property type="entry name" value="SLR0930 PROTEIN"/>
    <property type="match status" value="1"/>
</dbReference>
<dbReference type="InterPro" id="IPR008533">
    <property type="entry name" value="DUF815"/>
</dbReference>
<sequence length="276" mass="30390">MADGDIRDVLERIANALDRLSPPAQAPADPGDGNAWYWDGQAMRPVAEFAPLDLDLLTGIDEQKSRLLENSQRFAEGFAAHDVLLWGSRGMGKSALVKSVAGALQGDGADLALVEASADRLDSLPDLFRQLSGIDRAFLLFIDDMGFDGDESAARLLRSLLEGGASERPDNVRLYVTANRRHIVPRHMSEQDDPVHPRDILDDKLALSDRFGIRLGFHAASPDDYLAMVTRYAEVHELEFDPADALQWARQRGNQSGRVAWQYIVELAGRAGKTLD</sequence>
<dbReference type="EMBL" id="FSQW01000001">
    <property type="protein sequence ID" value="SIN62022.1"/>
    <property type="molecule type" value="Genomic_DNA"/>
</dbReference>
<dbReference type="Proteomes" id="UP000185192">
    <property type="component" value="Unassembled WGS sequence"/>
</dbReference>
<accession>A0A1N6CU27</accession>
<evidence type="ECO:0000313" key="2">
    <source>
        <dbReference type="Proteomes" id="UP000185192"/>
    </source>
</evidence>